<organism evidence="1 2">
    <name type="scientific">Cetraspora pellucida</name>
    <dbReference type="NCBI Taxonomy" id="1433469"/>
    <lineage>
        <taxon>Eukaryota</taxon>
        <taxon>Fungi</taxon>
        <taxon>Fungi incertae sedis</taxon>
        <taxon>Mucoromycota</taxon>
        <taxon>Glomeromycotina</taxon>
        <taxon>Glomeromycetes</taxon>
        <taxon>Diversisporales</taxon>
        <taxon>Gigasporaceae</taxon>
        <taxon>Cetraspora</taxon>
    </lineage>
</organism>
<gene>
    <name evidence="1" type="ORF">CPELLU_LOCUS5791</name>
</gene>
<evidence type="ECO:0000313" key="1">
    <source>
        <dbReference type="EMBL" id="CAG8574207.1"/>
    </source>
</evidence>
<name>A0A9N9BRY1_9GLOM</name>
<sequence>MKLIHSCKFQEIKFSDTVTGEVGENDGETVKLNITANKKLHDET</sequence>
<evidence type="ECO:0000313" key="2">
    <source>
        <dbReference type="Proteomes" id="UP000789759"/>
    </source>
</evidence>
<reference evidence="1" key="1">
    <citation type="submission" date="2021-06" db="EMBL/GenBank/DDBJ databases">
        <authorList>
            <person name="Kallberg Y."/>
            <person name="Tangrot J."/>
            <person name="Rosling A."/>
        </authorList>
    </citation>
    <scope>NUCLEOTIDE SEQUENCE</scope>
    <source>
        <strain evidence="1">FL966</strain>
    </source>
</reference>
<dbReference type="EMBL" id="CAJVQA010003429">
    <property type="protein sequence ID" value="CAG8574207.1"/>
    <property type="molecule type" value="Genomic_DNA"/>
</dbReference>
<accession>A0A9N9BRY1</accession>
<protein>
    <submittedName>
        <fullName evidence="1">24725_t:CDS:1</fullName>
    </submittedName>
</protein>
<dbReference type="AlphaFoldDB" id="A0A9N9BRY1"/>
<comment type="caution">
    <text evidence="1">The sequence shown here is derived from an EMBL/GenBank/DDBJ whole genome shotgun (WGS) entry which is preliminary data.</text>
</comment>
<keyword evidence="2" id="KW-1185">Reference proteome</keyword>
<proteinExistence type="predicted"/>
<dbReference type="Proteomes" id="UP000789759">
    <property type="component" value="Unassembled WGS sequence"/>
</dbReference>